<dbReference type="OrthoDB" id="2440320at2759"/>
<dbReference type="EMBL" id="WTPW01000786">
    <property type="protein sequence ID" value="KAF0479759.1"/>
    <property type="molecule type" value="Genomic_DNA"/>
</dbReference>
<proteinExistence type="predicted"/>
<evidence type="ECO:0000256" key="1">
    <source>
        <dbReference type="SAM" id="MobiDB-lite"/>
    </source>
</evidence>
<dbReference type="AlphaFoldDB" id="A0A8H4EGC6"/>
<organism evidence="2 3">
    <name type="scientific">Gigaspora margarita</name>
    <dbReference type="NCBI Taxonomy" id="4874"/>
    <lineage>
        <taxon>Eukaryota</taxon>
        <taxon>Fungi</taxon>
        <taxon>Fungi incertae sedis</taxon>
        <taxon>Mucoromycota</taxon>
        <taxon>Glomeromycotina</taxon>
        <taxon>Glomeromycetes</taxon>
        <taxon>Diversisporales</taxon>
        <taxon>Gigasporaceae</taxon>
        <taxon>Gigaspora</taxon>
    </lineage>
</organism>
<sequence>MFQGMKITAKKSSKKDSSKKSNRRKASLEETRGSELTQSFSERFDNLGIGGSNTYKNLNTSESKIIKNQRKILHQLQELNFKVGKLENWFKEMEEKINNNFDFTNEKIFKKDTIKEAARMLIEKSIYPIEDQIKLEVENYKQSEKTKACYRWLFNEVEDSGVTYMVKILTKIWLSGDGSEENVAYAIVIAQAMLNPKYKKITMFDTAIKHKIAKNLEPVRKRKNKLKKQQEWEDQKESPEDSKEAEQEPEDNDSINVEKV</sequence>
<feature type="compositionally biased region" description="Basic and acidic residues" evidence="1">
    <location>
        <begin position="228"/>
        <end position="246"/>
    </location>
</feature>
<reference evidence="2 3" key="1">
    <citation type="journal article" date="2019" name="Environ. Microbiol.">
        <title>At the nexus of three kingdoms: the genome of the mycorrhizal fungus Gigaspora margarita provides insights into plant, endobacterial and fungal interactions.</title>
        <authorList>
            <person name="Venice F."/>
            <person name="Ghignone S."/>
            <person name="Salvioli di Fossalunga A."/>
            <person name="Amselem J."/>
            <person name="Novero M."/>
            <person name="Xianan X."/>
            <person name="Sedzielewska Toro K."/>
            <person name="Morin E."/>
            <person name="Lipzen A."/>
            <person name="Grigoriev I.V."/>
            <person name="Henrissat B."/>
            <person name="Martin F.M."/>
            <person name="Bonfante P."/>
        </authorList>
    </citation>
    <scope>NUCLEOTIDE SEQUENCE [LARGE SCALE GENOMIC DNA]</scope>
    <source>
        <strain evidence="2 3">BEG34</strain>
    </source>
</reference>
<protein>
    <submittedName>
        <fullName evidence="2">Uncharacterized protein</fullName>
    </submittedName>
</protein>
<feature type="region of interest" description="Disordered" evidence="1">
    <location>
        <begin position="1"/>
        <end position="34"/>
    </location>
</feature>
<dbReference type="Proteomes" id="UP000439903">
    <property type="component" value="Unassembled WGS sequence"/>
</dbReference>
<evidence type="ECO:0000313" key="3">
    <source>
        <dbReference type="Proteomes" id="UP000439903"/>
    </source>
</evidence>
<comment type="caution">
    <text evidence="2">The sequence shown here is derived from an EMBL/GenBank/DDBJ whole genome shotgun (WGS) entry which is preliminary data.</text>
</comment>
<accession>A0A8H4EGC6</accession>
<gene>
    <name evidence="2" type="ORF">F8M41_023794</name>
</gene>
<keyword evidence="3" id="KW-1185">Reference proteome</keyword>
<name>A0A8H4EGC6_GIGMA</name>
<feature type="region of interest" description="Disordered" evidence="1">
    <location>
        <begin position="219"/>
        <end position="260"/>
    </location>
</feature>
<evidence type="ECO:0000313" key="2">
    <source>
        <dbReference type="EMBL" id="KAF0479759.1"/>
    </source>
</evidence>